<dbReference type="OrthoDB" id="5329332at2759"/>
<sequence>MVHNSDLTREKIPIDAILVADLTPAQLDTVQEKFGNGAILCNPFLAEQLFIHDKREWSSCSLADLKRKMPDTCPLLVVDLHTPNDGAVWYIEDFANQQDVDGGIVENTNTLFKICMKLEDVVISYMNFEVASTSTDENLSQIGIFCPILEEFTQDKLYTLGFDCYLNPTWVTTSLDEIEEGTELDTLMNLLPLPTKVYRLKEDVARSNGLKST</sequence>
<name>A0A6A7A6H7_9PLEO</name>
<reference evidence="1" key="1">
    <citation type="journal article" date="2020" name="Stud. Mycol.">
        <title>101 Dothideomycetes genomes: a test case for predicting lifestyles and emergence of pathogens.</title>
        <authorList>
            <person name="Haridas S."/>
            <person name="Albert R."/>
            <person name="Binder M."/>
            <person name="Bloem J."/>
            <person name="Labutti K."/>
            <person name="Salamov A."/>
            <person name="Andreopoulos B."/>
            <person name="Baker S."/>
            <person name="Barry K."/>
            <person name="Bills G."/>
            <person name="Bluhm B."/>
            <person name="Cannon C."/>
            <person name="Castanera R."/>
            <person name="Culley D."/>
            <person name="Daum C."/>
            <person name="Ezra D."/>
            <person name="Gonzalez J."/>
            <person name="Henrissat B."/>
            <person name="Kuo A."/>
            <person name="Liang C."/>
            <person name="Lipzen A."/>
            <person name="Lutzoni F."/>
            <person name="Magnuson J."/>
            <person name="Mondo S."/>
            <person name="Nolan M."/>
            <person name="Ohm R."/>
            <person name="Pangilinan J."/>
            <person name="Park H.-J."/>
            <person name="Ramirez L."/>
            <person name="Alfaro M."/>
            <person name="Sun H."/>
            <person name="Tritt A."/>
            <person name="Yoshinaga Y."/>
            <person name="Zwiers L.-H."/>
            <person name="Turgeon B."/>
            <person name="Goodwin S."/>
            <person name="Spatafora J."/>
            <person name="Crous P."/>
            <person name="Grigoriev I."/>
        </authorList>
    </citation>
    <scope>NUCLEOTIDE SEQUENCE</scope>
    <source>
        <strain evidence="1">CBS 113818</strain>
    </source>
</reference>
<proteinExistence type="predicted"/>
<dbReference type="AlphaFoldDB" id="A0A6A7A6H7"/>
<organism evidence="1 2">
    <name type="scientific">Ophiobolus disseminans</name>
    <dbReference type="NCBI Taxonomy" id="1469910"/>
    <lineage>
        <taxon>Eukaryota</taxon>
        <taxon>Fungi</taxon>
        <taxon>Dikarya</taxon>
        <taxon>Ascomycota</taxon>
        <taxon>Pezizomycotina</taxon>
        <taxon>Dothideomycetes</taxon>
        <taxon>Pleosporomycetidae</taxon>
        <taxon>Pleosporales</taxon>
        <taxon>Pleosporineae</taxon>
        <taxon>Phaeosphaeriaceae</taxon>
        <taxon>Ophiobolus</taxon>
    </lineage>
</organism>
<evidence type="ECO:0000313" key="1">
    <source>
        <dbReference type="EMBL" id="KAF2828378.1"/>
    </source>
</evidence>
<protein>
    <submittedName>
        <fullName evidence="1">Uncharacterized protein</fullName>
    </submittedName>
</protein>
<dbReference type="Proteomes" id="UP000799424">
    <property type="component" value="Unassembled WGS sequence"/>
</dbReference>
<accession>A0A6A7A6H7</accession>
<dbReference type="EMBL" id="MU006222">
    <property type="protein sequence ID" value="KAF2828378.1"/>
    <property type="molecule type" value="Genomic_DNA"/>
</dbReference>
<keyword evidence="2" id="KW-1185">Reference proteome</keyword>
<gene>
    <name evidence="1" type="ORF">CC86DRAFT_444633</name>
</gene>
<evidence type="ECO:0000313" key="2">
    <source>
        <dbReference type="Proteomes" id="UP000799424"/>
    </source>
</evidence>